<accession>A0A365UDB5</accession>
<evidence type="ECO:0000313" key="2">
    <source>
        <dbReference type="Proteomes" id="UP000253370"/>
    </source>
</evidence>
<dbReference type="PANTHER" id="PTHR35564:SF4">
    <property type="entry name" value="CYTOPLASMIC PROTEIN"/>
    <property type="match status" value="1"/>
</dbReference>
<dbReference type="PANTHER" id="PTHR35564">
    <property type="match status" value="1"/>
</dbReference>
<dbReference type="AlphaFoldDB" id="A0A365UDB5"/>
<dbReference type="Pfam" id="PF06996">
    <property type="entry name" value="T6SS_TssG"/>
    <property type="match status" value="1"/>
</dbReference>
<name>A0A365UDB5_9RHOB</name>
<dbReference type="InterPro" id="IPR010732">
    <property type="entry name" value="T6SS_TssG-like"/>
</dbReference>
<dbReference type="OrthoDB" id="1523296at2"/>
<comment type="caution">
    <text evidence="1">The sequence shown here is derived from an EMBL/GenBank/DDBJ whole genome shotgun (WGS) entry which is preliminary data.</text>
</comment>
<dbReference type="EMBL" id="QNTQ01000001">
    <property type="protein sequence ID" value="RBI87372.1"/>
    <property type="molecule type" value="Genomic_DNA"/>
</dbReference>
<sequence>MGTESREEADHLTHLARLERFPERHHVFQALRIIEAQYADSARLGRSRRPRQDAVRLGQAPELAYPDTTLTRFRPAADGRPGQLINLFFGFFGPHGPLPLHLTEYVRDRLHNERDGTLVAFANMLTHRPMSLLYRAWVTGQPAASFDRGPGEGMDAQVAALAGYAGPALTRRDAMPDMAKRHFTAMLGGSPANAEGLEAILSSFFDAGVEVEQFVGSWLELAPDDRWRLGAPATLGGSASLGSRVWSRMAKFRLRVGPLGLEAYRRLLPGGPDLARLAAIVRNHAGDALDWDVNLVLRADEVPAAQLGADARLGQTSWIGTRAGGQDAADLFLAPGRGNVEAAVA</sequence>
<proteinExistence type="predicted"/>
<dbReference type="Proteomes" id="UP000253370">
    <property type="component" value="Unassembled WGS sequence"/>
</dbReference>
<reference evidence="1 2" key="1">
    <citation type="submission" date="2018-07" db="EMBL/GenBank/DDBJ databases">
        <title>Rhodosalinus sp. strain E84T genomic sequence and assembly.</title>
        <authorList>
            <person name="Liu Z.-W."/>
            <person name="Lu D.-C."/>
        </authorList>
    </citation>
    <scope>NUCLEOTIDE SEQUENCE [LARGE SCALE GENOMIC DNA]</scope>
    <source>
        <strain evidence="1 2">E84</strain>
    </source>
</reference>
<protein>
    <submittedName>
        <fullName evidence="1">Type VI secretion system baseplate subunit TssG</fullName>
    </submittedName>
</protein>
<dbReference type="NCBIfam" id="TIGR03347">
    <property type="entry name" value="VI_chp_1"/>
    <property type="match status" value="1"/>
</dbReference>
<evidence type="ECO:0000313" key="1">
    <source>
        <dbReference type="EMBL" id="RBI87372.1"/>
    </source>
</evidence>
<keyword evidence="2" id="KW-1185">Reference proteome</keyword>
<organism evidence="1 2">
    <name type="scientific">Rhodosalinus halophilus</name>
    <dbReference type="NCBI Taxonomy" id="2259333"/>
    <lineage>
        <taxon>Bacteria</taxon>
        <taxon>Pseudomonadati</taxon>
        <taxon>Pseudomonadota</taxon>
        <taxon>Alphaproteobacteria</taxon>
        <taxon>Rhodobacterales</taxon>
        <taxon>Paracoccaceae</taxon>
        <taxon>Rhodosalinus</taxon>
    </lineage>
</organism>
<dbReference type="RefSeq" id="WP_113287396.1">
    <property type="nucleotide sequence ID" value="NZ_QNTQ01000001.1"/>
</dbReference>
<gene>
    <name evidence="1" type="primary">tssG</name>
    <name evidence="1" type="ORF">DRV85_00065</name>
</gene>